<sequence>MEIITAIIPTIIDYTIRPLGRQVSYVIFCKSNLKDLRSTLKNFDAVKVRMKHAVEEVERKVHQKVETDVLNWQTEADEITREAEALLDDEGRAKTKCLYICPNLISYHQLSRKSTKLVRKIKQHENKKEFASISYNVAVEDISAVASDEYMAFESRTSMVKVIITELKKPDINKIGVYGLGGVGKTTLAKEVYREAMQEKFFDDVVIILNVKEKDNEKIQKEITEKANLLWARIKEGKTLVILDDVLEKIDFEAVGLVGVPNLEEARNSLNRMVKKLKNSCLLLDSYDDETVRMHELVRYVAVRIASDDQKAFSRADGDEVKEWPTEDFLKKCTSMSLRRCKIPRLPEVPWECPELKLLILFNKNMGDSEEIPSKYFEGMKELKVLDLTRFPSPHIVFRSVRVGRHNSCWPTNKLENS</sequence>
<evidence type="ECO:0000259" key="3">
    <source>
        <dbReference type="Pfam" id="PF00931"/>
    </source>
</evidence>
<dbReference type="Pfam" id="PF00931">
    <property type="entry name" value="NB-ARC"/>
    <property type="match status" value="1"/>
</dbReference>
<protein>
    <submittedName>
        <fullName evidence="4">Disease resistance protein</fullName>
    </submittedName>
</protein>
<evidence type="ECO:0000256" key="1">
    <source>
        <dbReference type="ARBA" id="ARBA00022821"/>
    </source>
</evidence>
<keyword evidence="5" id="KW-1185">Reference proteome</keyword>
<accession>A0A5N5GAK6</accession>
<dbReference type="InterPro" id="IPR027417">
    <property type="entry name" value="P-loop_NTPase"/>
</dbReference>
<comment type="caution">
    <text evidence="4">The sequence shown here is derived from an EMBL/GenBank/DDBJ whole genome shotgun (WGS) entry which is preliminary data.</text>
</comment>
<dbReference type="PANTHER" id="PTHR33463:SF198">
    <property type="entry name" value="RPP4C3"/>
    <property type="match status" value="1"/>
</dbReference>
<keyword evidence="2" id="KW-0175">Coiled coil</keyword>
<feature type="coiled-coil region" evidence="2">
    <location>
        <begin position="69"/>
        <end position="127"/>
    </location>
</feature>
<dbReference type="GO" id="GO:0043531">
    <property type="term" value="F:ADP binding"/>
    <property type="evidence" value="ECO:0007669"/>
    <property type="project" value="InterPro"/>
</dbReference>
<dbReference type="Proteomes" id="UP000327157">
    <property type="component" value="Chromosome 9"/>
</dbReference>
<dbReference type="SUPFAM" id="SSF52540">
    <property type="entry name" value="P-loop containing nucleoside triphosphate hydrolases"/>
    <property type="match status" value="1"/>
</dbReference>
<evidence type="ECO:0000313" key="5">
    <source>
        <dbReference type="Proteomes" id="UP000327157"/>
    </source>
</evidence>
<dbReference type="InterPro" id="IPR002182">
    <property type="entry name" value="NB-ARC"/>
</dbReference>
<feature type="domain" description="NB-ARC" evidence="3">
    <location>
        <begin position="157"/>
        <end position="258"/>
    </location>
</feature>
<evidence type="ECO:0000313" key="4">
    <source>
        <dbReference type="EMBL" id="KAB2612293.1"/>
    </source>
</evidence>
<gene>
    <name evidence="4" type="ORF">D8674_034609</name>
</gene>
<reference evidence="4 5" key="1">
    <citation type="submission" date="2019-09" db="EMBL/GenBank/DDBJ databases">
        <authorList>
            <person name="Ou C."/>
        </authorList>
    </citation>
    <scope>NUCLEOTIDE SEQUENCE [LARGE SCALE GENOMIC DNA]</scope>
    <source>
        <strain evidence="4">S2</strain>
        <tissue evidence="4">Leaf</tissue>
    </source>
</reference>
<name>A0A5N5GAK6_9ROSA</name>
<evidence type="ECO:0000256" key="2">
    <source>
        <dbReference type="SAM" id="Coils"/>
    </source>
</evidence>
<dbReference type="AlphaFoldDB" id="A0A5N5GAK6"/>
<dbReference type="PANTHER" id="PTHR33463">
    <property type="entry name" value="NB-ARC DOMAIN-CONTAINING PROTEIN-RELATED"/>
    <property type="match status" value="1"/>
</dbReference>
<dbReference type="InterPro" id="IPR050905">
    <property type="entry name" value="Plant_NBS-LRR"/>
</dbReference>
<reference evidence="5" key="2">
    <citation type="submission" date="2019-10" db="EMBL/GenBank/DDBJ databases">
        <title>A de novo genome assembly of a pear dwarfing rootstock.</title>
        <authorList>
            <person name="Wang F."/>
            <person name="Wang J."/>
            <person name="Li S."/>
            <person name="Zhang Y."/>
            <person name="Fang M."/>
            <person name="Ma L."/>
            <person name="Zhao Y."/>
            <person name="Jiang S."/>
        </authorList>
    </citation>
    <scope>NUCLEOTIDE SEQUENCE [LARGE SCALE GENOMIC DNA]</scope>
</reference>
<reference evidence="4 5" key="3">
    <citation type="submission" date="2019-11" db="EMBL/GenBank/DDBJ databases">
        <title>A de novo genome assembly of a pear dwarfing rootstock.</title>
        <authorList>
            <person name="Wang F."/>
            <person name="Wang J."/>
            <person name="Li S."/>
            <person name="Zhang Y."/>
            <person name="Fang M."/>
            <person name="Ma L."/>
            <person name="Zhao Y."/>
            <person name="Jiang S."/>
        </authorList>
    </citation>
    <scope>NUCLEOTIDE SEQUENCE [LARGE SCALE GENOMIC DNA]</scope>
    <source>
        <strain evidence="4">S2</strain>
        <tissue evidence="4">Leaf</tissue>
    </source>
</reference>
<dbReference type="OrthoDB" id="1165739at2759"/>
<organism evidence="4 5">
    <name type="scientific">Pyrus ussuriensis x Pyrus communis</name>
    <dbReference type="NCBI Taxonomy" id="2448454"/>
    <lineage>
        <taxon>Eukaryota</taxon>
        <taxon>Viridiplantae</taxon>
        <taxon>Streptophyta</taxon>
        <taxon>Embryophyta</taxon>
        <taxon>Tracheophyta</taxon>
        <taxon>Spermatophyta</taxon>
        <taxon>Magnoliopsida</taxon>
        <taxon>eudicotyledons</taxon>
        <taxon>Gunneridae</taxon>
        <taxon>Pentapetalae</taxon>
        <taxon>rosids</taxon>
        <taxon>fabids</taxon>
        <taxon>Rosales</taxon>
        <taxon>Rosaceae</taxon>
        <taxon>Amygdaloideae</taxon>
        <taxon>Maleae</taxon>
        <taxon>Pyrus</taxon>
    </lineage>
</organism>
<keyword evidence="1" id="KW-0611">Plant defense</keyword>
<dbReference type="Gene3D" id="3.40.50.300">
    <property type="entry name" value="P-loop containing nucleotide triphosphate hydrolases"/>
    <property type="match status" value="1"/>
</dbReference>
<dbReference type="PRINTS" id="PR00364">
    <property type="entry name" value="DISEASERSIST"/>
</dbReference>
<dbReference type="EMBL" id="SMOL01000458">
    <property type="protein sequence ID" value="KAB2612293.1"/>
    <property type="molecule type" value="Genomic_DNA"/>
</dbReference>
<proteinExistence type="predicted"/>